<evidence type="ECO:0000256" key="1">
    <source>
        <dbReference type="SAM" id="SignalP"/>
    </source>
</evidence>
<evidence type="ECO:0000313" key="4">
    <source>
        <dbReference type="Proteomes" id="UP000502196"/>
    </source>
</evidence>
<dbReference type="InterPro" id="IPR025711">
    <property type="entry name" value="PepSY"/>
</dbReference>
<feature type="signal peptide" evidence="1">
    <location>
        <begin position="1"/>
        <end position="26"/>
    </location>
</feature>
<protein>
    <recommendedName>
        <fullName evidence="2">PepSY domain-containing protein</fullName>
    </recommendedName>
</protein>
<dbReference type="EMBL" id="LR792683">
    <property type="protein sequence ID" value="CAB3394258.1"/>
    <property type="molecule type" value="Genomic_DNA"/>
</dbReference>
<keyword evidence="1" id="KW-0732">Signal</keyword>
<name>A0A6F9ED86_9BACL</name>
<dbReference type="Proteomes" id="UP000502196">
    <property type="component" value="Chromosome"/>
</dbReference>
<dbReference type="Gene3D" id="3.10.450.40">
    <property type="match status" value="1"/>
</dbReference>
<evidence type="ECO:0000259" key="2">
    <source>
        <dbReference type="Pfam" id="PF03413"/>
    </source>
</evidence>
<proteinExistence type="predicted"/>
<gene>
    <name evidence="3" type="ORF">COOX1_2324</name>
</gene>
<accession>A0A6F9ED86</accession>
<dbReference type="RefSeq" id="WP_170085938.1">
    <property type="nucleotide sequence ID" value="NZ_CP047972.1"/>
</dbReference>
<dbReference type="Pfam" id="PF03413">
    <property type="entry name" value="PepSY"/>
    <property type="match status" value="1"/>
</dbReference>
<sequence length="148" mass="15933">MIKPRKLAAGAVLLVASLGTSVPVLAAEGPQSTAPVHGRAHWDIDWDEVHSSVQLTDAQKKQLRVTIEQAYQQALMPHAKITAKQAEQAALKAEPKGMVTEVKLHSVHGNVVYLVHMNRDGARSLVVVDAGNGNVLVHKTMMKAHGDD</sequence>
<dbReference type="AlphaFoldDB" id="A0A6F9ED86"/>
<feature type="chain" id="PRO_5026215838" description="PepSY domain-containing protein" evidence="1">
    <location>
        <begin position="27"/>
        <end position="148"/>
    </location>
</feature>
<reference evidence="3 4" key="1">
    <citation type="submission" date="2020-04" db="EMBL/GenBank/DDBJ databases">
        <authorList>
            <person name="Hogendoorn C."/>
        </authorList>
    </citation>
    <scope>NUCLEOTIDE SEQUENCE [LARGE SCALE GENOMIC DNA]</scope>
    <source>
        <strain evidence="3">COOX1</strain>
    </source>
</reference>
<organism evidence="3 4">
    <name type="scientific">Kyrpidia spormannii</name>
    <dbReference type="NCBI Taxonomy" id="2055160"/>
    <lineage>
        <taxon>Bacteria</taxon>
        <taxon>Bacillati</taxon>
        <taxon>Bacillota</taxon>
        <taxon>Bacilli</taxon>
        <taxon>Bacillales</taxon>
        <taxon>Alicyclobacillaceae</taxon>
        <taxon>Kyrpidia</taxon>
    </lineage>
</organism>
<evidence type="ECO:0000313" key="3">
    <source>
        <dbReference type="EMBL" id="CAB3394258.1"/>
    </source>
</evidence>
<feature type="domain" description="PepSY" evidence="2">
    <location>
        <begin position="80"/>
        <end position="136"/>
    </location>
</feature>